<comment type="caution">
    <text evidence="1">The sequence shown here is derived from an EMBL/GenBank/DDBJ whole genome shotgun (WGS) entry which is preliminary data.</text>
</comment>
<keyword evidence="2" id="KW-1185">Reference proteome</keyword>
<proteinExistence type="predicted"/>
<dbReference type="PANTHER" id="PTHR12917:SF18">
    <property type="entry name" value="DNA DAMAGE-INDUCIBLE PROTEIN 1-LIKE"/>
    <property type="match status" value="1"/>
</dbReference>
<protein>
    <submittedName>
        <fullName evidence="1">Gag-asp_proteas domain-containing protein</fullName>
    </submittedName>
</protein>
<dbReference type="EMBL" id="BDDD01002960">
    <property type="protein sequence ID" value="GAV83657.1"/>
    <property type="molecule type" value="Genomic_DNA"/>
</dbReference>
<dbReference type="CDD" id="cd00303">
    <property type="entry name" value="retropepsin_like"/>
    <property type="match status" value="1"/>
</dbReference>
<sequence>MNTLRTIPPSSLLYVNMKVEGQQVSAMVDPSATHSFLAERMVNRLSFRVDKHDSRIKAVNSQSQVVAGMAHGVQIAMGVWAGKIDLMVVPLDNFDLILGNDFFISEKVIMMPHLSGLFIMNENSPCFVAGHNVATGMTQGGKGRAETLSSMQLAKGLKKGQMTYLPSLVEVKSKEEVVAPTEVVELLEEFKDIMPLELPDGLPPRRRVDHKI</sequence>
<dbReference type="PANTHER" id="PTHR12917">
    <property type="entry name" value="ASPARTYL PROTEASE DDI-RELATED"/>
    <property type="match status" value="1"/>
</dbReference>
<accession>A0A1Q3CTU5</accession>
<dbReference type="Pfam" id="PF13975">
    <property type="entry name" value="gag-asp_proteas"/>
    <property type="match status" value="1"/>
</dbReference>
<dbReference type="OrthoDB" id="1939491at2759"/>
<evidence type="ECO:0000313" key="1">
    <source>
        <dbReference type="EMBL" id="GAV83657.1"/>
    </source>
</evidence>
<dbReference type="AlphaFoldDB" id="A0A1Q3CTU5"/>
<dbReference type="InterPro" id="IPR021109">
    <property type="entry name" value="Peptidase_aspartic_dom_sf"/>
</dbReference>
<organism evidence="1 2">
    <name type="scientific">Cephalotus follicularis</name>
    <name type="common">Albany pitcher plant</name>
    <dbReference type="NCBI Taxonomy" id="3775"/>
    <lineage>
        <taxon>Eukaryota</taxon>
        <taxon>Viridiplantae</taxon>
        <taxon>Streptophyta</taxon>
        <taxon>Embryophyta</taxon>
        <taxon>Tracheophyta</taxon>
        <taxon>Spermatophyta</taxon>
        <taxon>Magnoliopsida</taxon>
        <taxon>eudicotyledons</taxon>
        <taxon>Gunneridae</taxon>
        <taxon>Pentapetalae</taxon>
        <taxon>rosids</taxon>
        <taxon>fabids</taxon>
        <taxon>Oxalidales</taxon>
        <taxon>Cephalotaceae</taxon>
        <taxon>Cephalotus</taxon>
    </lineage>
</organism>
<name>A0A1Q3CTU5_CEPFO</name>
<dbReference type="SUPFAM" id="SSF50630">
    <property type="entry name" value="Acid proteases"/>
    <property type="match status" value="1"/>
</dbReference>
<dbReference type="InParanoid" id="A0A1Q3CTU5"/>
<evidence type="ECO:0000313" key="2">
    <source>
        <dbReference type="Proteomes" id="UP000187406"/>
    </source>
</evidence>
<dbReference type="Proteomes" id="UP000187406">
    <property type="component" value="Unassembled WGS sequence"/>
</dbReference>
<dbReference type="Gene3D" id="2.40.70.10">
    <property type="entry name" value="Acid Proteases"/>
    <property type="match status" value="1"/>
</dbReference>
<gene>
    <name evidence="1" type="ORF">CFOL_v3_27103</name>
</gene>
<reference evidence="2" key="1">
    <citation type="submission" date="2016-04" db="EMBL/GenBank/DDBJ databases">
        <title>Cephalotus genome sequencing.</title>
        <authorList>
            <person name="Fukushima K."/>
            <person name="Hasebe M."/>
            <person name="Fang X."/>
        </authorList>
    </citation>
    <scope>NUCLEOTIDE SEQUENCE [LARGE SCALE GENOMIC DNA]</scope>
    <source>
        <strain evidence="2">cv. St1</strain>
    </source>
</reference>